<dbReference type="EC" id="4.3.2.10" evidence="10"/>
<evidence type="ECO:0000313" key="12">
    <source>
        <dbReference type="EMBL" id="MBD7945255.1"/>
    </source>
</evidence>
<comment type="catalytic activity">
    <reaction evidence="9 10">
        <text>L-glutamine + H2O = L-glutamate + NH4(+)</text>
        <dbReference type="Rhea" id="RHEA:15889"/>
        <dbReference type="ChEBI" id="CHEBI:15377"/>
        <dbReference type="ChEBI" id="CHEBI:28938"/>
        <dbReference type="ChEBI" id="CHEBI:29985"/>
        <dbReference type="ChEBI" id="CHEBI:58359"/>
        <dbReference type="EC" id="3.5.1.2"/>
    </reaction>
</comment>
<dbReference type="PANTHER" id="PTHR42701:SF1">
    <property type="entry name" value="IMIDAZOLE GLYCEROL PHOSPHATE SYNTHASE SUBUNIT HISH"/>
    <property type="match status" value="1"/>
</dbReference>
<evidence type="ECO:0000256" key="8">
    <source>
        <dbReference type="ARBA" id="ARBA00047838"/>
    </source>
</evidence>
<comment type="subcellular location">
    <subcellularLocation>
        <location evidence="10">Cytoplasm</location>
    </subcellularLocation>
</comment>
<dbReference type="Gene3D" id="3.40.50.880">
    <property type="match status" value="1"/>
</dbReference>
<dbReference type="PIRSF" id="PIRSF000495">
    <property type="entry name" value="Amidotransf_hisH"/>
    <property type="match status" value="1"/>
</dbReference>
<dbReference type="InterPro" id="IPR017926">
    <property type="entry name" value="GATASE"/>
</dbReference>
<dbReference type="EMBL" id="JACSQO010000007">
    <property type="protein sequence ID" value="MBD7945255.1"/>
    <property type="molecule type" value="Genomic_DNA"/>
</dbReference>
<dbReference type="SUPFAM" id="SSF52317">
    <property type="entry name" value="Class I glutamine amidotransferase-like"/>
    <property type="match status" value="1"/>
</dbReference>
<keyword evidence="4 10" id="KW-0378">Hydrolase</keyword>
<evidence type="ECO:0000256" key="2">
    <source>
        <dbReference type="ARBA" id="ARBA00011152"/>
    </source>
</evidence>
<dbReference type="NCBIfam" id="TIGR01855">
    <property type="entry name" value="IMP_synth_hisH"/>
    <property type="match status" value="1"/>
</dbReference>
<dbReference type="InterPro" id="IPR029062">
    <property type="entry name" value="Class_I_gatase-like"/>
</dbReference>
<keyword evidence="3 10" id="KW-0028">Amino-acid biosynthesis</keyword>
<evidence type="ECO:0000256" key="4">
    <source>
        <dbReference type="ARBA" id="ARBA00022801"/>
    </source>
</evidence>
<feature type="active site" evidence="10">
    <location>
        <position position="184"/>
    </location>
</feature>
<accession>A0ABR8RBS5</accession>
<dbReference type="PROSITE" id="PS51273">
    <property type="entry name" value="GATASE_TYPE_1"/>
    <property type="match status" value="1"/>
</dbReference>
<comment type="subunit">
    <text evidence="2 10">Heterodimer of HisH and HisF.</text>
</comment>
<reference evidence="12 13" key="1">
    <citation type="submission" date="2020-08" db="EMBL/GenBank/DDBJ databases">
        <title>A Genomic Blueprint of the Chicken Gut Microbiome.</title>
        <authorList>
            <person name="Gilroy R."/>
            <person name="Ravi A."/>
            <person name="Getino M."/>
            <person name="Pursley I."/>
            <person name="Horton D.L."/>
            <person name="Alikhan N.-F."/>
            <person name="Baker D."/>
            <person name="Gharbi K."/>
            <person name="Hall N."/>
            <person name="Watson M."/>
            <person name="Adriaenssens E.M."/>
            <person name="Foster-Nyarko E."/>
            <person name="Jarju S."/>
            <person name="Secka A."/>
            <person name="Antonio M."/>
            <person name="Oren A."/>
            <person name="Chaudhuri R."/>
            <person name="La Ragione R.M."/>
            <person name="Hildebrand F."/>
            <person name="Pallen M.J."/>
        </authorList>
    </citation>
    <scope>NUCLEOTIDE SEQUENCE [LARGE SCALE GENOMIC DNA]</scope>
    <source>
        <strain evidence="12 13">Sa2BUA9</strain>
    </source>
</reference>
<evidence type="ECO:0000256" key="1">
    <source>
        <dbReference type="ARBA" id="ARBA00005091"/>
    </source>
</evidence>
<evidence type="ECO:0000256" key="6">
    <source>
        <dbReference type="ARBA" id="ARBA00023102"/>
    </source>
</evidence>
<evidence type="ECO:0000259" key="11">
    <source>
        <dbReference type="Pfam" id="PF00117"/>
    </source>
</evidence>
<gene>
    <name evidence="10 12" type="primary">hisH</name>
    <name evidence="12" type="ORF">H9650_14105</name>
</gene>
<dbReference type="HAMAP" id="MF_00278">
    <property type="entry name" value="HisH"/>
    <property type="match status" value="1"/>
</dbReference>
<dbReference type="Pfam" id="PF00117">
    <property type="entry name" value="GATase"/>
    <property type="match status" value="1"/>
</dbReference>
<keyword evidence="5 10" id="KW-0315">Glutamine amidotransferase</keyword>
<evidence type="ECO:0000256" key="5">
    <source>
        <dbReference type="ARBA" id="ARBA00022962"/>
    </source>
</evidence>
<dbReference type="CDD" id="cd01748">
    <property type="entry name" value="GATase1_IGP_Synthase"/>
    <property type="match status" value="1"/>
</dbReference>
<dbReference type="EC" id="3.5.1.2" evidence="10"/>
<keyword evidence="6 10" id="KW-0368">Histidine biosynthesis</keyword>
<dbReference type="PANTHER" id="PTHR42701">
    <property type="entry name" value="IMIDAZOLE GLYCEROL PHOSPHATE SYNTHASE SUBUNIT HISH"/>
    <property type="match status" value="1"/>
</dbReference>
<dbReference type="InterPro" id="IPR010139">
    <property type="entry name" value="Imidazole-glycPsynth_HisH"/>
</dbReference>
<feature type="active site" description="Nucleophile" evidence="10">
    <location>
        <position position="80"/>
    </location>
</feature>
<keyword evidence="10" id="KW-0963">Cytoplasm</keyword>
<keyword evidence="7 10" id="KW-0456">Lyase</keyword>
<evidence type="ECO:0000256" key="3">
    <source>
        <dbReference type="ARBA" id="ARBA00022605"/>
    </source>
</evidence>
<proteinExistence type="inferred from homology"/>
<comment type="catalytic activity">
    <reaction evidence="8 10">
        <text>5-[(5-phospho-1-deoxy-D-ribulos-1-ylimino)methylamino]-1-(5-phospho-beta-D-ribosyl)imidazole-4-carboxamide + L-glutamine = D-erythro-1-(imidazol-4-yl)glycerol 3-phosphate + 5-amino-1-(5-phospho-beta-D-ribosyl)imidazole-4-carboxamide + L-glutamate + H(+)</text>
        <dbReference type="Rhea" id="RHEA:24793"/>
        <dbReference type="ChEBI" id="CHEBI:15378"/>
        <dbReference type="ChEBI" id="CHEBI:29985"/>
        <dbReference type="ChEBI" id="CHEBI:58278"/>
        <dbReference type="ChEBI" id="CHEBI:58359"/>
        <dbReference type="ChEBI" id="CHEBI:58475"/>
        <dbReference type="ChEBI" id="CHEBI:58525"/>
        <dbReference type="EC" id="4.3.2.10"/>
    </reaction>
</comment>
<feature type="active site" evidence="10">
    <location>
        <position position="182"/>
    </location>
</feature>
<organism evidence="12 13">
    <name type="scientific">Psychrobacillus faecigallinarum</name>
    <dbReference type="NCBI Taxonomy" id="2762235"/>
    <lineage>
        <taxon>Bacteria</taxon>
        <taxon>Bacillati</taxon>
        <taxon>Bacillota</taxon>
        <taxon>Bacilli</taxon>
        <taxon>Bacillales</taxon>
        <taxon>Bacillaceae</taxon>
        <taxon>Psychrobacillus</taxon>
    </lineage>
</organism>
<name>A0ABR8RBS5_9BACI</name>
<comment type="caution">
    <text evidence="12">The sequence shown here is derived from an EMBL/GenBank/DDBJ whole genome shotgun (WGS) entry which is preliminary data.</text>
</comment>
<evidence type="ECO:0000313" key="13">
    <source>
        <dbReference type="Proteomes" id="UP000640786"/>
    </source>
</evidence>
<dbReference type="PROSITE" id="PS51274">
    <property type="entry name" value="GATASE_COBBQ"/>
    <property type="match status" value="1"/>
</dbReference>
<dbReference type="RefSeq" id="WP_151110088.1">
    <property type="nucleotide sequence ID" value="NZ_JACSQO010000007.1"/>
</dbReference>
<keyword evidence="13" id="KW-1185">Reference proteome</keyword>
<feature type="domain" description="Glutamine amidotransferase" evidence="11">
    <location>
        <begin position="4"/>
        <end position="188"/>
    </location>
</feature>
<comment type="function">
    <text evidence="10">IGPS catalyzes the conversion of PRFAR and glutamine to IGP, AICAR and glutamate. The HisH subunit catalyzes the hydrolysis of glutamine to glutamate and ammonia as part of the synthesis of IGP and AICAR. The resulting ammonia molecule is channeled to the active site of HisF.</text>
</comment>
<evidence type="ECO:0000256" key="7">
    <source>
        <dbReference type="ARBA" id="ARBA00023239"/>
    </source>
</evidence>
<sequence length="206" mass="22735">MIGIIDYGAGNLHSVVKAITQLGYQIKLITKPSDHDDLIDKLILPGVGNAKVAMNVLNETGLSDYLRTEVAKGTPLLGICLGMQLLLETSEEGDVPCLGFLPGTVPLFGEEAEKVPHMGWNQVKDVQNHFLFQDIPESTDFYFVHSYYAEPRMEQHVIGVTNYGPDFACAIGNKQVMGVQFHPEKSGKYGIQLLDNYCKQGVRQHA</sequence>
<evidence type="ECO:0000256" key="10">
    <source>
        <dbReference type="HAMAP-Rule" id="MF_00278"/>
    </source>
</evidence>
<evidence type="ECO:0000256" key="9">
    <source>
        <dbReference type="ARBA" id="ARBA00049534"/>
    </source>
</evidence>
<protein>
    <recommendedName>
        <fullName evidence="10">Imidazole glycerol phosphate synthase subunit HisH</fullName>
        <ecNumber evidence="10">4.3.2.10</ecNumber>
    </recommendedName>
    <alternativeName>
        <fullName evidence="10">IGP synthase glutaminase subunit</fullName>
        <ecNumber evidence="10">3.5.1.2</ecNumber>
    </alternativeName>
    <alternativeName>
        <fullName evidence="10">IGP synthase subunit HisH</fullName>
    </alternativeName>
    <alternativeName>
        <fullName evidence="10">ImGP synthase subunit HisH</fullName>
        <shortName evidence="10">IGPS subunit HisH</shortName>
    </alternativeName>
</protein>
<comment type="pathway">
    <text evidence="1 10">Amino-acid biosynthesis; L-histidine biosynthesis; L-histidine from 5-phospho-alpha-D-ribose 1-diphosphate: step 5/9.</text>
</comment>
<dbReference type="Proteomes" id="UP000640786">
    <property type="component" value="Unassembled WGS sequence"/>
</dbReference>